<organism evidence="13 14">
    <name type="scientific">Allobranchiibius huperziae</name>
    <dbReference type="NCBI Taxonomy" id="1874116"/>
    <lineage>
        <taxon>Bacteria</taxon>
        <taxon>Bacillati</taxon>
        <taxon>Actinomycetota</taxon>
        <taxon>Actinomycetes</taxon>
        <taxon>Micrococcales</taxon>
        <taxon>Dermacoccaceae</taxon>
        <taxon>Allobranchiibius</taxon>
    </lineage>
</organism>
<evidence type="ECO:0000313" key="13">
    <source>
        <dbReference type="EMBL" id="NYJ73153.1"/>
    </source>
</evidence>
<feature type="transmembrane region" description="Helical" evidence="12">
    <location>
        <begin position="391"/>
        <end position="411"/>
    </location>
</feature>
<dbReference type="GO" id="GO:0005886">
    <property type="term" value="C:plasma membrane"/>
    <property type="evidence" value="ECO:0007669"/>
    <property type="project" value="UniProtKB-SubCell"/>
</dbReference>
<feature type="transmembrane region" description="Helical" evidence="12">
    <location>
        <begin position="156"/>
        <end position="175"/>
    </location>
</feature>
<evidence type="ECO:0000256" key="6">
    <source>
        <dbReference type="ARBA" id="ARBA00022692"/>
    </source>
</evidence>
<feature type="transmembrane region" description="Helical" evidence="12">
    <location>
        <begin position="182"/>
        <end position="200"/>
    </location>
</feature>
<feature type="transmembrane region" description="Helical" evidence="12">
    <location>
        <begin position="360"/>
        <end position="379"/>
    </location>
</feature>
<keyword evidence="8 12" id="KW-0472">Membrane</keyword>
<evidence type="ECO:0000256" key="2">
    <source>
        <dbReference type="ARBA" id="ARBA00022448"/>
    </source>
</evidence>
<protein>
    <recommendedName>
        <fullName evidence="10">Xylose transport system permease protein XylH</fullName>
    </recommendedName>
</protein>
<dbReference type="PANTHER" id="PTHR32196:SF32">
    <property type="entry name" value="XYLOSE TRANSPORT SYSTEM PERMEASE PROTEIN XYLH"/>
    <property type="match status" value="1"/>
</dbReference>
<evidence type="ECO:0000256" key="10">
    <source>
        <dbReference type="ARBA" id="ARBA00035686"/>
    </source>
</evidence>
<keyword evidence="2" id="KW-0813">Transport</keyword>
<sequence length="474" mass="49042">MNDINKPPASVDTDANGTEGTKGTEGTTGATRNVSAPKAGSLEAVATTVPTGNSVSAYVTNYLQRLRGGEMGSLPAVTGLVLLVIVFSILQPTFKGLFNLGNMLTEGAGPIFIAMGLVFVLLLGEIDLSAGFAAGVCATVMVRLMVGYHAPWPVSIGAAILTGVIIGFLIGFLRAKVRIPSFVVTLAFFLAFQGVALYIANNGKGQKGDITITDSVVNGFDGNQMPIWAGWLLAVLIVGGYAAVKFLAQNGRRRQGLNTEPIAVIAFKVGAIAVGTFLAVYALNQNRSINQAAGFKTVNGKLVKVAAQELSGVPWVVPIIIAFFVVWTFVLSRTRYGRHVYAVGGNEEAARRAGIPVDRIRISVFVLCSAMAAIGGIMIGSNVQSVSVANYGGNTLLLAVGAAVIGGTSLFGGKGRMIDAIVGGAVVEVIYNGMSNLVKGTNSAAVQYIVTGVVLMLAAAVDALSRRRAGSSGL</sequence>
<keyword evidence="6 12" id="KW-0812">Transmembrane</keyword>
<feature type="transmembrane region" description="Helical" evidence="12">
    <location>
        <begin position="444"/>
        <end position="464"/>
    </location>
</feature>
<evidence type="ECO:0000256" key="1">
    <source>
        <dbReference type="ARBA" id="ARBA00004651"/>
    </source>
</evidence>
<dbReference type="AlphaFoldDB" id="A0A853DB23"/>
<feature type="transmembrane region" description="Helical" evidence="12">
    <location>
        <begin position="103"/>
        <end position="123"/>
    </location>
</feature>
<dbReference type="Proteomes" id="UP000571817">
    <property type="component" value="Unassembled WGS sequence"/>
</dbReference>
<feature type="region of interest" description="Disordered" evidence="11">
    <location>
        <begin position="1"/>
        <end position="34"/>
    </location>
</feature>
<evidence type="ECO:0000256" key="4">
    <source>
        <dbReference type="ARBA" id="ARBA00022519"/>
    </source>
</evidence>
<feature type="transmembrane region" description="Helical" evidence="12">
    <location>
        <begin position="312"/>
        <end position="331"/>
    </location>
</feature>
<evidence type="ECO:0000256" key="3">
    <source>
        <dbReference type="ARBA" id="ARBA00022475"/>
    </source>
</evidence>
<evidence type="ECO:0000256" key="7">
    <source>
        <dbReference type="ARBA" id="ARBA00022989"/>
    </source>
</evidence>
<dbReference type="RefSeq" id="WP_179478223.1">
    <property type="nucleotide sequence ID" value="NZ_JACCFW010000001.1"/>
</dbReference>
<feature type="transmembrane region" description="Helical" evidence="12">
    <location>
        <begin position="418"/>
        <end position="438"/>
    </location>
</feature>
<evidence type="ECO:0000256" key="5">
    <source>
        <dbReference type="ARBA" id="ARBA00022597"/>
    </source>
</evidence>
<comment type="caution">
    <text evidence="13">The sequence shown here is derived from an EMBL/GenBank/DDBJ whole genome shotgun (WGS) entry which is preliminary data.</text>
</comment>
<keyword evidence="14" id="KW-1185">Reference proteome</keyword>
<keyword evidence="4" id="KW-0997">Cell inner membrane</keyword>
<reference evidence="13 14" key="1">
    <citation type="submission" date="2020-07" db="EMBL/GenBank/DDBJ databases">
        <title>Sequencing the genomes of 1000 actinobacteria strains.</title>
        <authorList>
            <person name="Klenk H.-P."/>
        </authorList>
    </citation>
    <scope>NUCLEOTIDE SEQUENCE [LARGE SCALE GENOMIC DNA]</scope>
    <source>
        <strain evidence="13 14">DSM 29531</strain>
    </source>
</reference>
<accession>A0A853DB23</accession>
<proteinExistence type="predicted"/>
<keyword evidence="5" id="KW-0762">Sugar transport</keyword>
<evidence type="ECO:0000256" key="12">
    <source>
        <dbReference type="SAM" id="Phobius"/>
    </source>
</evidence>
<feature type="transmembrane region" description="Helical" evidence="12">
    <location>
        <begin position="72"/>
        <end position="91"/>
    </location>
</feature>
<dbReference type="CDD" id="cd06579">
    <property type="entry name" value="TM_PBP1_transp_AraH_like"/>
    <property type="match status" value="1"/>
</dbReference>
<comment type="subcellular location">
    <subcellularLocation>
        <location evidence="1">Cell membrane</location>
        <topology evidence="1">Multi-pass membrane protein</topology>
    </subcellularLocation>
</comment>
<keyword evidence="3" id="KW-1003">Cell membrane</keyword>
<name>A0A853DB23_9MICO</name>
<dbReference type="EMBL" id="JACCFW010000001">
    <property type="protein sequence ID" value="NYJ73153.1"/>
    <property type="molecule type" value="Genomic_DNA"/>
</dbReference>
<gene>
    <name evidence="13" type="ORF">HNR15_000116</name>
</gene>
<feature type="transmembrane region" description="Helical" evidence="12">
    <location>
        <begin position="228"/>
        <end position="248"/>
    </location>
</feature>
<feature type="compositionally biased region" description="Low complexity" evidence="11">
    <location>
        <begin position="17"/>
        <end position="29"/>
    </location>
</feature>
<evidence type="ECO:0000256" key="9">
    <source>
        <dbReference type="ARBA" id="ARBA00035611"/>
    </source>
</evidence>
<dbReference type="GO" id="GO:0022857">
    <property type="term" value="F:transmembrane transporter activity"/>
    <property type="evidence" value="ECO:0007669"/>
    <property type="project" value="InterPro"/>
</dbReference>
<dbReference type="PANTHER" id="PTHR32196">
    <property type="entry name" value="ABC TRANSPORTER PERMEASE PROTEIN YPHD-RELATED-RELATED"/>
    <property type="match status" value="1"/>
</dbReference>
<evidence type="ECO:0000256" key="8">
    <source>
        <dbReference type="ARBA" id="ARBA00023136"/>
    </source>
</evidence>
<dbReference type="InterPro" id="IPR001851">
    <property type="entry name" value="ABC_transp_permease"/>
</dbReference>
<feature type="transmembrane region" description="Helical" evidence="12">
    <location>
        <begin position="130"/>
        <end position="150"/>
    </location>
</feature>
<evidence type="ECO:0000313" key="14">
    <source>
        <dbReference type="Proteomes" id="UP000571817"/>
    </source>
</evidence>
<keyword evidence="7 12" id="KW-1133">Transmembrane helix</keyword>
<evidence type="ECO:0000256" key="11">
    <source>
        <dbReference type="SAM" id="MobiDB-lite"/>
    </source>
</evidence>
<comment type="function">
    <text evidence="9">Part of the binding-protein-dependent transport system for D-xylose. Probably responsible for the translocation of the substrate across the membrane.</text>
</comment>
<dbReference type="Pfam" id="PF02653">
    <property type="entry name" value="BPD_transp_2"/>
    <property type="match status" value="1"/>
</dbReference>
<feature type="transmembrane region" description="Helical" evidence="12">
    <location>
        <begin position="260"/>
        <end position="283"/>
    </location>
</feature>